<gene>
    <name evidence="1" type="ORF">GMD82_07725</name>
</gene>
<accession>A0ABW9S9A9</accession>
<dbReference type="EMBL" id="WNCN01000008">
    <property type="protein sequence ID" value="MTU39375.1"/>
    <property type="molecule type" value="Genomic_DNA"/>
</dbReference>
<sequence length="168" mass="18796">MDLNLKKERIAGFLGQSYVLIPRKVLTMLFHGEGREKSIGMVYLALFSEAYFKDGPVFLNNRQYTCKRGEFVGLSEDLAKMCGICARTLNRDLVWLKEKNLIEVKRLNGGIRVRVGGYDSIMGLRRDAEKAVEGRAAFQALEDAERLMGGRSMQFDCCAAANEEGGMA</sequence>
<dbReference type="Proteomes" id="UP000434916">
    <property type="component" value="Unassembled WGS sequence"/>
</dbReference>
<evidence type="ECO:0000313" key="1">
    <source>
        <dbReference type="EMBL" id="MTU39375.1"/>
    </source>
</evidence>
<keyword evidence="2" id="KW-1185">Reference proteome</keyword>
<evidence type="ECO:0000313" key="2">
    <source>
        <dbReference type="Proteomes" id="UP000434916"/>
    </source>
</evidence>
<name>A0ABW9S9A9_9BACT</name>
<organism evidence="1 2">
    <name type="scientific">Parabacteroides merdae</name>
    <dbReference type="NCBI Taxonomy" id="46503"/>
    <lineage>
        <taxon>Bacteria</taxon>
        <taxon>Pseudomonadati</taxon>
        <taxon>Bacteroidota</taxon>
        <taxon>Bacteroidia</taxon>
        <taxon>Bacteroidales</taxon>
        <taxon>Tannerellaceae</taxon>
        <taxon>Parabacteroides</taxon>
    </lineage>
</organism>
<evidence type="ECO:0008006" key="3">
    <source>
        <dbReference type="Google" id="ProtNLM"/>
    </source>
</evidence>
<proteinExistence type="predicted"/>
<dbReference type="RefSeq" id="WP_154291753.1">
    <property type="nucleotide sequence ID" value="NZ_JBCHIS010000003.1"/>
</dbReference>
<comment type="caution">
    <text evidence="1">The sequence shown here is derived from an EMBL/GenBank/DDBJ whole genome shotgun (WGS) entry which is preliminary data.</text>
</comment>
<reference evidence="1 2" key="1">
    <citation type="journal article" date="2019" name="Nat. Med.">
        <title>A library of human gut bacterial isolates paired with longitudinal multiomics data enables mechanistic microbiome research.</title>
        <authorList>
            <person name="Poyet M."/>
            <person name="Groussin M."/>
            <person name="Gibbons S.M."/>
            <person name="Avila-Pacheco J."/>
            <person name="Jiang X."/>
            <person name="Kearney S.M."/>
            <person name="Perrotta A.R."/>
            <person name="Berdy B."/>
            <person name="Zhao S."/>
            <person name="Lieberman T.D."/>
            <person name="Swanson P.K."/>
            <person name="Smith M."/>
            <person name="Roesemann S."/>
            <person name="Alexander J.E."/>
            <person name="Rich S.A."/>
            <person name="Livny J."/>
            <person name="Vlamakis H."/>
            <person name="Clish C."/>
            <person name="Bullock K."/>
            <person name="Deik A."/>
            <person name="Scott J."/>
            <person name="Pierce K.A."/>
            <person name="Xavier R.J."/>
            <person name="Alm E.J."/>
        </authorList>
    </citation>
    <scope>NUCLEOTIDE SEQUENCE [LARGE SCALE GENOMIC DNA]</scope>
    <source>
        <strain evidence="1 2">BIOML-A29</strain>
    </source>
</reference>
<protein>
    <recommendedName>
        <fullName evidence="3">Helix-turn-helix domain-containing protein</fullName>
    </recommendedName>
</protein>